<name>A0A835Y9A7_9CHLO</name>
<comment type="caution">
    <text evidence="2">The sequence shown here is derived from an EMBL/GenBank/DDBJ whole genome shotgun (WGS) entry which is preliminary data.</text>
</comment>
<protein>
    <submittedName>
        <fullName evidence="2">Uncharacterized protein</fullName>
    </submittedName>
</protein>
<evidence type="ECO:0000313" key="3">
    <source>
        <dbReference type="Proteomes" id="UP000612055"/>
    </source>
</evidence>
<feature type="compositionally biased region" description="Low complexity" evidence="1">
    <location>
        <begin position="448"/>
        <end position="459"/>
    </location>
</feature>
<feature type="compositionally biased region" description="Gly residues" evidence="1">
    <location>
        <begin position="428"/>
        <end position="447"/>
    </location>
</feature>
<feature type="compositionally biased region" description="Low complexity" evidence="1">
    <location>
        <begin position="471"/>
        <end position="484"/>
    </location>
</feature>
<feature type="compositionally biased region" description="Gly residues" evidence="1">
    <location>
        <begin position="386"/>
        <end position="405"/>
    </location>
</feature>
<evidence type="ECO:0000256" key="1">
    <source>
        <dbReference type="SAM" id="MobiDB-lite"/>
    </source>
</evidence>
<reference evidence="2" key="1">
    <citation type="journal article" date="2020" name="bioRxiv">
        <title>Comparative genomics of Chlamydomonas.</title>
        <authorList>
            <person name="Craig R.J."/>
            <person name="Hasan A.R."/>
            <person name="Ness R.W."/>
            <person name="Keightley P.D."/>
        </authorList>
    </citation>
    <scope>NUCLEOTIDE SEQUENCE</scope>
    <source>
        <strain evidence="2">CCAP 11/70</strain>
    </source>
</reference>
<accession>A0A835Y9A7</accession>
<feature type="region of interest" description="Disordered" evidence="1">
    <location>
        <begin position="251"/>
        <end position="490"/>
    </location>
</feature>
<keyword evidence="3" id="KW-1185">Reference proteome</keyword>
<evidence type="ECO:0000313" key="2">
    <source>
        <dbReference type="EMBL" id="KAG2498677.1"/>
    </source>
</evidence>
<feature type="compositionally biased region" description="Gly residues" evidence="1">
    <location>
        <begin position="360"/>
        <end position="376"/>
    </location>
</feature>
<organism evidence="2 3">
    <name type="scientific">Edaphochlamys debaryana</name>
    <dbReference type="NCBI Taxonomy" id="47281"/>
    <lineage>
        <taxon>Eukaryota</taxon>
        <taxon>Viridiplantae</taxon>
        <taxon>Chlorophyta</taxon>
        <taxon>core chlorophytes</taxon>
        <taxon>Chlorophyceae</taxon>
        <taxon>CS clade</taxon>
        <taxon>Chlamydomonadales</taxon>
        <taxon>Chlamydomonadales incertae sedis</taxon>
        <taxon>Edaphochlamys</taxon>
    </lineage>
</organism>
<dbReference type="AlphaFoldDB" id="A0A835Y9A7"/>
<dbReference type="EMBL" id="JAEHOE010000009">
    <property type="protein sequence ID" value="KAG2498677.1"/>
    <property type="molecule type" value="Genomic_DNA"/>
</dbReference>
<dbReference type="Proteomes" id="UP000612055">
    <property type="component" value="Unassembled WGS sequence"/>
</dbReference>
<gene>
    <name evidence="2" type="ORF">HYH03_003421</name>
</gene>
<sequence length="490" mass="49396">MGVDAVRVLVFEAMLAYEIINAIKVSGGDGTANATDSTPEQLRLNAEYWSSAAGFLHTAGIKQAMADAISVCRSYGSLLRACCCSAASEKDLAEAARSLAEARRGFAEPIIARDVLGEAVGGYMEDLVARQSLGIFTLRLEGMSGTPRFRLYHEFLVRSREEVAEMAAGADGGWPALVSGRRCGALTNAQGKRCTNEAAKVFVVHERTYTPYRPSPGRERVEVLCVCGTHAKDTSDAFLPHKMGGAVEQVFGTGTPAAPAPPMMPPAGGHEDDYDNGVASKAGKHSLLGLGGGDDGAGALEGSNRPSLDLTKGKGQPGRPQMMGSLGGGGDSMGRDSNDASRMGSGVAGADSYGPSAAAGGFGGRGGGLPPLGGGPRAESPMHPGGAPGPSGYGMGPGPGMGLGLGTADADEDPFRNPRPNPRHDLGPLGGGDALRGGSGSGGGGEDGSPLRGGLPPLDVGGGGRAPLPPLGGRAPLPPLGARGNQIAPL</sequence>
<proteinExistence type="predicted"/>